<gene>
    <name evidence="1" type="ORF">CRYO30217_03449</name>
</gene>
<dbReference type="Proteomes" id="UP000683507">
    <property type="component" value="Chromosome"/>
</dbReference>
<reference evidence="1" key="1">
    <citation type="submission" date="2021-04" db="EMBL/GenBank/DDBJ databases">
        <authorList>
            <person name="Rodrigo-Torres L."/>
            <person name="Arahal R. D."/>
            <person name="Lucena T."/>
        </authorList>
    </citation>
    <scope>NUCLEOTIDE SEQUENCE</scope>
    <source>
        <strain evidence="1">AS29M-1</strain>
    </source>
</reference>
<organism evidence="1 2">
    <name type="scientific">Parvicella tangerina</name>
    <dbReference type="NCBI Taxonomy" id="2829795"/>
    <lineage>
        <taxon>Bacteria</taxon>
        <taxon>Pseudomonadati</taxon>
        <taxon>Bacteroidota</taxon>
        <taxon>Flavobacteriia</taxon>
        <taxon>Flavobacteriales</taxon>
        <taxon>Parvicellaceae</taxon>
        <taxon>Parvicella</taxon>
    </lineage>
</organism>
<evidence type="ECO:0008006" key="3">
    <source>
        <dbReference type="Google" id="ProtNLM"/>
    </source>
</evidence>
<sequence length="270" mass="30996">MHTGNIRKMRSSLVGDDVQYEFVLYNNLEPGELLPMNEVVGKKIVLEFQHVINCVVTGEKIKKTYGEGMSYEAYMNSPMAVESVLRPELSQIHEGIALRDEEWERKHHLQPHYVYLSKTAGIKVGVTRKTQVPTRWIDQGAVEALIIAETPYRQAAGLIEVALKDYISDKTNWRKMLTNDLMPGELEEAREYLLENVPNDLQKFLKNDEPLRHLHFPVLEYPEKVKSMKLDSTPIIEKKLVGIKGQYLIFEDGTVINIRSHAGYLVNLYA</sequence>
<dbReference type="EMBL" id="OU015584">
    <property type="protein sequence ID" value="CAG5087308.1"/>
    <property type="molecule type" value="Genomic_DNA"/>
</dbReference>
<dbReference type="Pfam" id="PF10977">
    <property type="entry name" value="DUF2797"/>
    <property type="match status" value="1"/>
</dbReference>
<name>A0A916JR50_9FLAO</name>
<protein>
    <recommendedName>
        <fullName evidence="3">DUF2797 domain-containing protein</fullName>
    </recommendedName>
</protein>
<dbReference type="KEGG" id="ptan:CRYO30217_03449"/>
<proteinExistence type="predicted"/>
<accession>A0A916JR50</accession>
<evidence type="ECO:0000313" key="2">
    <source>
        <dbReference type="Proteomes" id="UP000683507"/>
    </source>
</evidence>
<evidence type="ECO:0000313" key="1">
    <source>
        <dbReference type="EMBL" id="CAG5087308.1"/>
    </source>
</evidence>
<dbReference type="InterPro" id="IPR021246">
    <property type="entry name" value="DUF2797"/>
</dbReference>
<dbReference type="AlphaFoldDB" id="A0A916JR50"/>
<keyword evidence="2" id="KW-1185">Reference proteome</keyword>